<keyword evidence="4" id="KW-1185">Reference proteome</keyword>
<feature type="compositionally biased region" description="Basic and acidic residues" evidence="2">
    <location>
        <begin position="105"/>
        <end position="171"/>
    </location>
</feature>
<feature type="region of interest" description="Disordered" evidence="2">
    <location>
        <begin position="100"/>
        <end position="171"/>
    </location>
</feature>
<sequence length="171" mass="20004">MKGLEDDTQKIQNEDLNMNNEEKEILEQKQQILNNSGVLAAYEYFLRRLCKDGFPNGNVYEFAAQAVLKYEKKKQAEQFRKQTMAKSLAELQLNESLKAQIQVKNEGKQEGKNDKNKQEGKNDKNKSPQKVTKDQQDQKKEQNKKDQQQKGKEDKKDLKIQEKTDPKQKKK</sequence>
<dbReference type="OrthoDB" id="313342at2759"/>
<dbReference type="Proteomes" id="UP000692954">
    <property type="component" value="Unassembled WGS sequence"/>
</dbReference>
<evidence type="ECO:0000256" key="2">
    <source>
        <dbReference type="SAM" id="MobiDB-lite"/>
    </source>
</evidence>
<organism evidence="3 4">
    <name type="scientific">Paramecium sonneborni</name>
    <dbReference type="NCBI Taxonomy" id="65129"/>
    <lineage>
        <taxon>Eukaryota</taxon>
        <taxon>Sar</taxon>
        <taxon>Alveolata</taxon>
        <taxon>Ciliophora</taxon>
        <taxon>Intramacronucleata</taxon>
        <taxon>Oligohymenophorea</taxon>
        <taxon>Peniculida</taxon>
        <taxon>Parameciidae</taxon>
        <taxon>Paramecium</taxon>
    </lineage>
</organism>
<name>A0A8S1P888_9CILI</name>
<accession>A0A8S1P888</accession>
<dbReference type="EMBL" id="CAJJDN010000071">
    <property type="protein sequence ID" value="CAD8099121.1"/>
    <property type="molecule type" value="Genomic_DNA"/>
</dbReference>
<dbReference type="AlphaFoldDB" id="A0A8S1P888"/>
<evidence type="ECO:0000313" key="4">
    <source>
        <dbReference type="Proteomes" id="UP000692954"/>
    </source>
</evidence>
<protein>
    <submittedName>
        <fullName evidence="3">Uncharacterized protein</fullName>
    </submittedName>
</protein>
<proteinExistence type="predicted"/>
<gene>
    <name evidence="3" type="ORF">PSON_ATCC_30995.1.T0710151</name>
</gene>
<feature type="coiled-coil region" evidence="1">
    <location>
        <begin position="4"/>
        <end position="31"/>
    </location>
</feature>
<comment type="caution">
    <text evidence="3">The sequence shown here is derived from an EMBL/GenBank/DDBJ whole genome shotgun (WGS) entry which is preliminary data.</text>
</comment>
<evidence type="ECO:0000256" key="1">
    <source>
        <dbReference type="SAM" id="Coils"/>
    </source>
</evidence>
<keyword evidence="1" id="KW-0175">Coiled coil</keyword>
<evidence type="ECO:0000313" key="3">
    <source>
        <dbReference type="EMBL" id="CAD8099121.1"/>
    </source>
</evidence>
<reference evidence="3" key="1">
    <citation type="submission" date="2021-01" db="EMBL/GenBank/DDBJ databases">
        <authorList>
            <consortium name="Genoscope - CEA"/>
            <person name="William W."/>
        </authorList>
    </citation>
    <scope>NUCLEOTIDE SEQUENCE</scope>
</reference>